<evidence type="ECO:0000313" key="4">
    <source>
        <dbReference type="Proteomes" id="UP001620295"/>
    </source>
</evidence>
<dbReference type="RefSeq" id="WP_404746038.1">
    <property type="nucleotide sequence ID" value="NZ_JBJDQH010000003.1"/>
</dbReference>
<name>A0ABW8LHD0_9ACTN</name>
<dbReference type="PRINTS" id="PR00412">
    <property type="entry name" value="EPOXHYDRLASE"/>
</dbReference>
<keyword evidence="4" id="KW-1185">Reference proteome</keyword>
<comment type="caution">
    <text evidence="3">The sequence shown here is derived from an EMBL/GenBank/DDBJ whole genome shotgun (WGS) entry which is preliminary data.</text>
</comment>
<dbReference type="InterPro" id="IPR000073">
    <property type="entry name" value="AB_hydrolase_1"/>
</dbReference>
<keyword evidence="1 3" id="KW-0378">Hydrolase</keyword>
<reference evidence="3 4" key="1">
    <citation type="submission" date="2024-11" db="EMBL/GenBank/DDBJ databases">
        <title>The Natural Products Discovery Center: Release of the First 8490 Sequenced Strains for Exploring Actinobacteria Biosynthetic Diversity.</title>
        <authorList>
            <person name="Kalkreuter E."/>
            <person name="Kautsar S.A."/>
            <person name="Yang D."/>
            <person name="Bader C.D."/>
            <person name="Teijaro C.N."/>
            <person name="Fluegel L."/>
            <person name="Davis C.M."/>
            <person name="Simpson J.R."/>
            <person name="Lauterbach L."/>
            <person name="Steele A.D."/>
            <person name="Gui C."/>
            <person name="Meng S."/>
            <person name="Li G."/>
            <person name="Viehrig K."/>
            <person name="Ye F."/>
            <person name="Su P."/>
            <person name="Kiefer A.F."/>
            <person name="Nichols A."/>
            <person name="Cepeda A.J."/>
            <person name="Yan W."/>
            <person name="Fan B."/>
            <person name="Jiang Y."/>
            <person name="Adhikari A."/>
            <person name="Zheng C.-J."/>
            <person name="Schuster L."/>
            <person name="Cowan T.M."/>
            <person name="Smanski M.J."/>
            <person name="Chevrette M.G."/>
            <person name="De Carvalho L.P.S."/>
            <person name="Shen B."/>
        </authorList>
    </citation>
    <scope>NUCLEOTIDE SEQUENCE [LARGE SCALE GENOMIC DNA]</scope>
    <source>
        <strain evidence="3 4">NPDC020863</strain>
    </source>
</reference>
<dbReference type="InterPro" id="IPR000639">
    <property type="entry name" value="Epox_hydrolase-like"/>
</dbReference>
<proteinExistence type="predicted"/>
<sequence>MISDHHGAPVRTSRATVNGTSLHYRTGGSGPAVVLLHGVPKTGYHWRHLVPELTPHHTVVVPDLRGLGDSAHPADGYDSATMSDDIAALMAHLGHASYSVMGEDWGAVVGYQLAARHRAHVNALVFAEALFPGFGFEDHTALTPENVSSGMHLWHLGFYFQPDVPEMLIAGHERELITYMLKNERSHPDTATAEAVDEYVRCYSMPGGIRSMLAIYRAMLVDAEQNRQAAQKKLDIPVLALGGSAFIGDRNETQMRLMAHDVTGHVFDAGHDLAEEVPDEVAAVVLPFLALTPRAGDLGA</sequence>
<dbReference type="Gene3D" id="3.40.50.1820">
    <property type="entry name" value="alpha/beta hydrolase"/>
    <property type="match status" value="1"/>
</dbReference>
<dbReference type="InterPro" id="IPR029058">
    <property type="entry name" value="AB_hydrolase_fold"/>
</dbReference>
<evidence type="ECO:0000256" key="1">
    <source>
        <dbReference type="ARBA" id="ARBA00022801"/>
    </source>
</evidence>
<dbReference type="PANTHER" id="PTHR43329">
    <property type="entry name" value="EPOXIDE HYDROLASE"/>
    <property type="match status" value="1"/>
</dbReference>
<feature type="domain" description="AB hydrolase-1" evidence="2">
    <location>
        <begin position="31"/>
        <end position="136"/>
    </location>
</feature>
<dbReference type="GO" id="GO:0016787">
    <property type="term" value="F:hydrolase activity"/>
    <property type="evidence" value="ECO:0007669"/>
    <property type="project" value="UniProtKB-KW"/>
</dbReference>
<accession>A0ABW8LHD0</accession>
<dbReference type="Pfam" id="PF00561">
    <property type="entry name" value="Abhydrolase_1"/>
    <property type="match status" value="1"/>
</dbReference>
<dbReference type="Proteomes" id="UP001620295">
    <property type="component" value="Unassembled WGS sequence"/>
</dbReference>
<gene>
    <name evidence="3" type="ORF">ACI2L5_10300</name>
</gene>
<dbReference type="EMBL" id="JBJDQH010000003">
    <property type="protein sequence ID" value="MFK4265323.1"/>
    <property type="molecule type" value="Genomic_DNA"/>
</dbReference>
<organism evidence="3 4">
    <name type="scientific">Streptomyces milbemycinicus</name>
    <dbReference type="NCBI Taxonomy" id="476552"/>
    <lineage>
        <taxon>Bacteria</taxon>
        <taxon>Bacillati</taxon>
        <taxon>Actinomycetota</taxon>
        <taxon>Actinomycetes</taxon>
        <taxon>Kitasatosporales</taxon>
        <taxon>Streptomycetaceae</taxon>
        <taxon>Streptomyces</taxon>
    </lineage>
</organism>
<evidence type="ECO:0000313" key="3">
    <source>
        <dbReference type="EMBL" id="MFK4265323.1"/>
    </source>
</evidence>
<dbReference type="SUPFAM" id="SSF53474">
    <property type="entry name" value="alpha/beta-Hydrolases"/>
    <property type="match status" value="1"/>
</dbReference>
<evidence type="ECO:0000259" key="2">
    <source>
        <dbReference type="Pfam" id="PF00561"/>
    </source>
</evidence>
<protein>
    <submittedName>
        <fullName evidence="3">Alpha/beta fold hydrolase</fullName>
    </submittedName>
</protein>